<keyword evidence="3" id="KW-0862">Zinc</keyword>
<reference evidence="6 7" key="1">
    <citation type="submission" date="2019-02" db="EMBL/GenBank/DDBJ databases">
        <title>Genomic Encyclopedia of Type Strains, Phase IV (KMG-IV): sequencing the most valuable type-strain genomes for metagenomic binning, comparative biology and taxonomic classification.</title>
        <authorList>
            <person name="Goeker M."/>
        </authorList>
    </citation>
    <scope>NUCLEOTIDE SEQUENCE [LARGE SCALE GENOMIC DNA]</scope>
    <source>
        <strain evidence="6 7">DSM 105135</strain>
    </source>
</reference>
<evidence type="ECO:0000256" key="1">
    <source>
        <dbReference type="ARBA" id="ARBA00005495"/>
    </source>
</evidence>
<evidence type="ECO:0000313" key="7">
    <source>
        <dbReference type="Proteomes" id="UP000292423"/>
    </source>
</evidence>
<dbReference type="PANTHER" id="PTHR33337:SF40">
    <property type="entry name" value="CENP-V_GFA DOMAIN-CONTAINING PROTEIN-RELATED"/>
    <property type="match status" value="1"/>
</dbReference>
<dbReference type="GO" id="GO:0016846">
    <property type="term" value="F:carbon-sulfur lyase activity"/>
    <property type="evidence" value="ECO:0007669"/>
    <property type="project" value="InterPro"/>
</dbReference>
<comment type="caution">
    <text evidence="6">The sequence shown here is derived from an EMBL/GenBank/DDBJ whole genome shotgun (WGS) entry which is preliminary data.</text>
</comment>
<accession>A0A4Q7YMG6</accession>
<evidence type="ECO:0000256" key="3">
    <source>
        <dbReference type="ARBA" id="ARBA00022833"/>
    </source>
</evidence>
<dbReference type="PANTHER" id="PTHR33337">
    <property type="entry name" value="GFA DOMAIN-CONTAINING PROTEIN"/>
    <property type="match status" value="1"/>
</dbReference>
<dbReference type="Gene3D" id="3.90.1590.10">
    <property type="entry name" value="glutathione-dependent formaldehyde- activating enzyme (gfa)"/>
    <property type="match status" value="1"/>
</dbReference>
<dbReference type="Proteomes" id="UP000292423">
    <property type="component" value="Unassembled WGS sequence"/>
</dbReference>
<protein>
    <recommendedName>
        <fullName evidence="5">CENP-V/GFA domain-containing protein</fullName>
    </recommendedName>
</protein>
<keyword evidence="7" id="KW-1185">Reference proteome</keyword>
<organism evidence="6 7">
    <name type="scientific">Fluviicoccus keumensis</name>
    <dbReference type="NCBI Taxonomy" id="1435465"/>
    <lineage>
        <taxon>Bacteria</taxon>
        <taxon>Pseudomonadati</taxon>
        <taxon>Pseudomonadota</taxon>
        <taxon>Gammaproteobacteria</taxon>
        <taxon>Moraxellales</taxon>
        <taxon>Moraxellaceae</taxon>
        <taxon>Fluviicoccus</taxon>
    </lineage>
</organism>
<evidence type="ECO:0000313" key="6">
    <source>
        <dbReference type="EMBL" id="RZU38560.1"/>
    </source>
</evidence>
<dbReference type="Pfam" id="PF04828">
    <property type="entry name" value="GFA"/>
    <property type="match status" value="1"/>
</dbReference>
<dbReference type="InterPro" id="IPR011057">
    <property type="entry name" value="Mss4-like_sf"/>
</dbReference>
<keyword evidence="4" id="KW-0456">Lyase</keyword>
<dbReference type="SUPFAM" id="SSF51316">
    <property type="entry name" value="Mss4-like"/>
    <property type="match status" value="1"/>
</dbReference>
<sequence>MSDIHEGGCLCGAVRYRVTGQPVAAYVCHCNYCQKSSGTAFQMPVFFKHRQVEFSGETMQTFDYVSPTHGRTVTTQFCGRCGTRVGSRITRAPGIQILSAGSFDVRDEFAVTCHLFTETKVPWVRLPAETPCYEQHFITEAGEKVEPLAIEG</sequence>
<comment type="similarity">
    <text evidence="1">Belongs to the Gfa family.</text>
</comment>
<dbReference type="EMBL" id="SHKX01000013">
    <property type="protein sequence ID" value="RZU38560.1"/>
    <property type="molecule type" value="Genomic_DNA"/>
</dbReference>
<dbReference type="InterPro" id="IPR006913">
    <property type="entry name" value="CENP-V/GFA"/>
</dbReference>
<gene>
    <name evidence="6" type="ORF">EV700_2495</name>
</gene>
<dbReference type="PROSITE" id="PS51891">
    <property type="entry name" value="CENP_V_GFA"/>
    <property type="match status" value="1"/>
</dbReference>
<evidence type="ECO:0000259" key="5">
    <source>
        <dbReference type="PROSITE" id="PS51891"/>
    </source>
</evidence>
<dbReference type="AlphaFoldDB" id="A0A4Q7YMG6"/>
<dbReference type="RefSeq" id="WP_165391461.1">
    <property type="nucleotide sequence ID" value="NZ_SHKX01000013.1"/>
</dbReference>
<evidence type="ECO:0000256" key="2">
    <source>
        <dbReference type="ARBA" id="ARBA00022723"/>
    </source>
</evidence>
<name>A0A4Q7YMG6_9GAMM</name>
<dbReference type="GO" id="GO:0046872">
    <property type="term" value="F:metal ion binding"/>
    <property type="evidence" value="ECO:0007669"/>
    <property type="project" value="UniProtKB-KW"/>
</dbReference>
<feature type="domain" description="CENP-V/GFA" evidence="5">
    <location>
        <begin position="5"/>
        <end position="124"/>
    </location>
</feature>
<proteinExistence type="inferred from homology"/>
<evidence type="ECO:0000256" key="4">
    <source>
        <dbReference type="ARBA" id="ARBA00023239"/>
    </source>
</evidence>
<keyword evidence="2" id="KW-0479">Metal-binding</keyword>